<name>A0A1J5Q4W6_9ZZZZ</name>
<organism evidence="1">
    <name type="scientific">mine drainage metagenome</name>
    <dbReference type="NCBI Taxonomy" id="410659"/>
    <lineage>
        <taxon>unclassified sequences</taxon>
        <taxon>metagenomes</taxon>
        <taxon>ecological metagenomes</taxon>
    </lineage>
</organism>
<proteinExistence type="predicted"/>
<comment type="caution">
    <text evidence="1">The sequence shown here is derived from an EMBL/GenBank/DDBJ whole genome shotgun (WGS) entry which is preliminary data.</text>
</comment>
<evidence type="ECO:0000313" key="1">
    <source>
        <dbReference type="EMBL" id="OIQ78408.1"/>
    </source>
</evidence>
<dbReference type="EMBL" id="MLJW01001405">
    <property type="protein sequence ID" value="OIQ78408.1"/>
    <property type="molecule type" value="Genomic_DNA"/>
</dbReference>
<dbReference type="AlphaFoldDB" id="A0A1J5Q4W6"/>
<gene>
    <name evidence="1" type="ORF">GALL_398880</name>
</gene>
<protein>
    <submittedName>
        <fullName evidence="1">Uncharacterized protein</fullName>
    </submittedName>
</protein>
<sequence>MSTPNRLRVAIATPLTDELRALLTGLEPRLDIVCDQTLLPPMRWPRRRNVSGPTGGR</sequence>
<accession>A0A1J5Q4W6</accession>
<reference evidence="1" key="1">
    <citation type="submission" date="2016-10" db="EMBL/GenBank/DDBJ databases">
        <title>Sequence of Gallionella enrichment culture.</title>
        <authorList>
            <person name="Poehlein A."/>
            <person name="Muehling M."/>
            <person name="Daniel R."/>
        </authorList>
    </citation>
    <scope>NUCLEOTIDE SEQUENCE</scope>
</reference>